<dbReference type="AlphaFoldDB" id="A0AAU7DNC5"/>
<feature type="domain" description="Soluble ligand binding" evidence="4">
    <location>
        <begin position="150"/>
        <end position="195"/>
    </location>
</feature>
<feature type="compositionally biased region" description="Polar residues" evidence="2">
    <location>
        <begin position="17"/>
        <end position="27"/>
    </location>
</feature>
<feature type="domain" description="Polysaccharide export protein N-terminal" evidence="3">
    <location>
        <begin position="69"/>
        <end position="142"/>
    </location>
</feature>
<dbReference type="InterPro" id="IPR003715">
    <property type="entry name" value="Poly_export_N"/>
</dbReference>
<gene>
    <name evidence="5" type="ORF">P8935_04360</name>
</gene>
<dbReference type="InterPro" id="IPR019554">
    <property type="entry name" value="Soluble_ligand-bd"/>
</dbReference>
<protein>
    <submittedName>
        <fullName evidence="5">SLBB domain-containing protein</fullName>
    </submittedName>
</protein>
<feature type="domain" description="Soluble ligand binding" evidence="4">
    <location>
        <begin position="233"/>
        <end position="288"/>
    </location>
</feature>
<name>A0AAU7DNC5_9BACT</name>
<dbReference type="PANTHER" id="PTHR33619:SF3">
    <property type="entry name" value="POLYSACCHARIDE EXPORT PROTEIN GFCE-RELATED"/>
    <property type="match status" value="1"/>
</dbReference>
<dbReference type="EMBL" id="CP121196">
    <property type="protein sequence ID" value="XBH18572.1"/>
    <property type="molecule type" value="Genomic_DNA"/>
</dbReference>
<accession>A0AAU7DNC5</accession>
<reference evidence="5" key="1">
    <citation type="submission" date="2023-03" db="EMBL/GenBank/DDBJ databases">
        <title>Edaphobacter sp.</title>
        <authorList>
            <person name="Huber K.J."/>
            <person name="Papendorf J."/>
            <person name="Pilke C."/>
            <person name="Bunk B."/>
            <person name="Sproeer C."/>
            <person name="Pester M."/>
        </authorList>
    </citation>
    <scope>NUCLEOTIDE SEQUENCE</scope>
    <source>
        <strain evidence="5">DSM 110680</strain>
    </source>
</reference>
<sequence>MSVYRDDADGIDRTAGLRQQRSSQPNKPQTLTEFQVLVAGSIGRIVPVYGAELFANVPDTFAPVQRLPVMPDYVVGPGDELLIRTWGQVTQNLHLTVDRSGSVYIPQVGEFRVAGMQFKQLQDFFKSRFDRVYRNYDLNVNLGQLRSIQVFITGEARRPGSYTVSSLSSLVNAVFACGGPGQNGSLRHILLKRNGATIADFDLYDLLLKGDKSKDTNLETGDVIYFPAIGPQVAVVGSVHVPAIYELRGRESVAEALSLAGGVSAAASTSSLEIERTDTQTDGRSTRVAIDVTMNRTALAAPLKNADIVRVRAEAARFDKTVTLRGNVATPGRFAWHEGMHVRDLIPNKESLLTTDYWLRREQLGLPVADFQPMLPPVKMETPPNQPGQTNNRPVIPQDAQTVSSGLFPQLTAGVPNDTNAPSGSTAQYQSLAASNELDNGSKGEQAGKVAQVTGAEREMLGSGPHLVTTPHFPIETQVVRMSPDIDWSYAVVERVDQKTLTTRLLPFDLGAAVLNGDEGANIALEPGDVITIFSDADIRVPRAQQTKYVRLEGEFAHSGVYSVLPGETLRQLVIRAGGLTDQAYLYGSQFSRESTRREQQQRLDEYVSALSYQIEIGASNKASSVVSAQEAATVGASVSSQRELVNRLREIKATGRIVLHIEPFKSDIASLPDLPLEDGDRFVVPPVPSTVGIVGAVYDSNSFVYLAHKHAGDYLRTAGGPNRNADRRQIFIIRADGSVVSRQYLDHTLWSNDKFNQQAIYPGDTIIVPEQLNKTTLLRGLTDWSAVFSQFALGAAAINLLR</sequence>
<dbReference type="GO" id="GO:0015159">
    <property type="term" value="F:polysaccharide transmembrane transporter activity"/>
    <property type="evidence" value="ECO:0007669"/>
    <property type="project" value="InterPro"/>
</dbReference>
<evidence type="ECO:0000313" key="5">
    <source>
        <dbReference type="EMBL" id="XBH18572.1"/>
    </source>
</evidence>
<dbReference type="Gene3D" id="3.30.1950.10">
    <property type="entry name" value="wza like domain"/>
    <property type="match status" value="1"/>
</dbReference>
<dbReference type="Gene3D" id="3.10.560.10">
    <property type="entry name" value="Outer membrane lipoprotein wza domain like"/>
    <property type="match status" value="4"/>
</dbReference>
<evidence type="ECO:0000256" key="2">
    <source>
        <dbReference type="SAM" id="MobiDB-lite"/>
    </source>
</evidence>
<proteinExistence type="predicted"/>
<dbReference type="InterPro" id="IPR049712">
    <property type="entry name" value="Poly_export"/>
</dbReference>
<evidence type="ECO:0000256" key="1">
    <source>
        <dbReference type="ARBA" id="ARBA00022729"/>
    </source>
</evidence>
<feature type="compositionally biased region" description="Basic and acidic residues" evidence="2">
    <location>
        <begin position="1"/>
        <end position="12"/>
    </location>
</feature>
<dbReference type="PANTHER" id="PTHR33619">
    <property type="entry name" value="POLYSACCHARIDE EXPORT PROTEIN GFCE-RELATED"/>
    <property type="match status" value="1"/>
</dbReference>
<feature type="region of interest" description="Disordered" evidence="2">
    <location>
        <begin position="373"/>
        <end position="397"/>
    </location>
</feature>
<feature type="region of interest" description="Disordered" evidence="2">
    <location>
        <begin position="1"/>
        <end position="27"/>
    </location>
</feature>
<keyword evidence="1" id="KW-0732">Signal</keyword>
<feature type="domain" description="Soluble ligand binding" evidence="4">
    <location>
        <begin position="550"/>
        <end position="586"/>
    </location>
</feature>
<evidence type="ECO:0000259" key="3">
    <source>
        <dbReference type="Pfam" id="PF02563"/>
    </source>
</evidence>
<dbReference type="Pfam" id="PF10531">
    <property type="entry name" value="SLBB"/>
    <property type="match status" value="3"/>
</dbReference>
<dbReference type="RefSeq" id="WP_348263796.1">
    <property type="nucleotide sequence ID" value="NZ_CP121196.1"/>
</dbReference>
<evidence type="ECO:0000259" key="4">
    <source>
        <dbReference type="Pfam" id="PF10531"/>
    </source>
</evidence>
<dbReference type="Pfam" id="PF02563">
    <property type="entry name" value="Poly_export"/>
    <property type="match status" value="1"/>
</dbReference>
<organism evidence="5">
    <name type="scientific">Telmatobacter sp. DSM 110680</name>
    <dbReference type="NCBI Taxonomy" id="3036704"/>
    <lineage>
        <taxon>Bacteria</taxon>
        <taxon>Pseudomonadati</taxon>
        <taxon>Acidobacteriota</taxon>
        <taxon>Terriglobia</taxon>
        <taxon>Terriglobales</taxon>
        <taxon>Acidobacteriaceae</taxon>
        <taxon>Telmatobacter</taxon>
    </lineage>
</organism>
<feature type="compositionally biased region" description="Polar residues" evidence="2">
    <location>
        <begin position="387"/>
        <end position="397"/>
    </location>
</feature>